<dbReference type="AlphaFoldDB" id="A0A378IQ49"/>
<name>A0A378IQ49_9GAMM</name>
<dbReference type="EMBL" id="LNXX01000045">
    <property type="protein sequence ID" value="KTC82713.1"/>
    <property type="molecule type" value="Genomic_DNA"/>
</dbReference>
<keyword evidence="3" id="KW-1185">Reference proteome</keyword>
<dbReference type="EMBL" id="UGNX01000001">
    <property type="protein sequence ID" value="STX34144.1"/>
    <property type="molecule type" value="Genomic_DNA"/>
</dbReference>
<organism evidence="2 4">
    <name type="scientific">Legionella cincinnatiensis</name>
    <dbReference type="NCBI Taxonomy" id="28085"/>
    <lineage>
        <taxon>Bacteria</taxon>
        <taxon>Pseudomonadati</taxon>
        <taxon>Pseudomonadota</taxon>
        <taxon>Gammaproteobacteria</taxon>
        <taxon>Legionellales</taxon>
        <taxon>Legionellaceae</taxon>
        <taxon>Legionella</taxon>
    </lineage>
</organism>
<evidence type="ECO:0000313" key="1">
    <source>
        <dbReference type="EMBL" id="KTC82713.1"/>
    </source>
</evidence>
<reference evidence="1 3" key="1">
    <citation type="submission" date="2015-11" db="EMBL/GenBank/DDBJ databases">
        <title>Genomic analysis of 38 Legionella species identifies large and diverse effector repertoires.</title>
        <authorList>
            <person name="Burstein D."/>
            <person name="Amaro F."/>
            <person name="Zusman T."/>
            <person name="Lifshitz Z."/>
            <person name="Cohen O."/>
            <person name="Gilbert J.A."/>
            <person name="Pupko T."/>
            <person name="Shuman H.A."/>
            <person name="Segal G."/>
        </authorList>
    </citation>
    <scope>NUCLEOTIDE SEQUENCE [LARGE SCALE GENOMIC DNA]</scope>
    <source>
        <strain evidence="1 3">CDC#72-OH-14</strain>
    </source>
</reference>
<reference evidence="2 4" key="2">
    <citation type="submission" date="2018-06" db="EMBL/GenBank/DDBJ databases">
        <authorList>
            <consortium name="Pathogen Informatics"/>
            <person name="Doyle S."/>
        </authorList>
    </citation>
    <scope>NUCLEOTIDE SEQUENCE [LARGE SCALE GENOMIC DNA]</scope>
    <source>
        <strain evidence="2 4">NCTC12438</strain>
    </source>
</reference>
<sequence length="50" mass="5942">MATYNKNEMLPQSKEALERWNQYLEFWSQVNVASVGWADKPRIYHITLSP</sequence>
<protein>
    <submittedName>
        <fullName evidence="2">Integrase</fullName>
    </submittedName>
</protein>
<dbReference type="Proteomes" id="UP000255316">
    <property type="component" value="Unassembled WGS sequence"/>
</dbReference>
<evidence type="ECO:0000313" key="4">
    <source>
        <dbReference type="Proteomes" id="UP000255316"/>
    </source>
</evidence>
<accession>A0A378IQ49</accession>
<proteinExistence type="predicted"/>
<evidence type="ECO:0000313" key="3">
    <source>
        <dbReference type="Proteomes" id="UP000054854"/>
    </source>
</evidence>
<dbReference type="Proteomes" id="UP000054854">
    <property type="component" value="Unassembled WGS sequence"/>
</dbReference>
<gene>
    <name evidence="1" type="ORF">Lcin_2742</name>
    <name evidence="2" type="ORF">NCTC12438_00737</name>
</gene>
<evidence type="ECO:0000313" key="2">
    <source>
        <dbReference type="EMBL" id="STX34144.1"/>
    </source>
</evidence>